<dbReference type="AlphaFoldDB" id="A0A5C8KZR2"/>
<sequence>MAVNTGSPVHMKHRFGPLILALATALAASASAQAADFRVTVEPSFPRGQAAEVYQPLLDYLGQATGHRFELHVPSNYHALWREIRIDSAVDFAFEEAHFTDYRAKRTGFTPLVRTIEPTRFSLIAMPHVADEGANGLIGHRVVSMPAPSLGSAVLGEVYPNPIAQPEIESSAASWRDGVEMVFADEAEAAMVPNYIADLYPNLLPISESRAFPGRAFSAAPMVPEDVRAAVREALLALDQQDELYTLLAELGISGFVDAEPGEYDGNDEMLRGFFGFKAAPVAYDAGN</sequence>
<name>A0A5C8KZR2_9GAMM</name>
<accession>A0A5C8KZR2</accession>
<feature type="signal peptide" evidence="1">
    <location>
        <begin position="1"/>
        <end position="34"/>
    </location>
</feature>
<gene>
    <name evidence="2" type="ORF">FU658_00405</name>
</gene>
<keyword evidence="3" id="KW-1185">Reference proteome</keyword>
<evidence type="ECO:0000256" key="1">
    <source>
        <dbReference type="SAM" id="SignalP"/>
    </source>
</evidence>
<proteinExistence type="predicted"/>
<feature type="chain" id="PRO_5022730328" evidence="1">
    <location>
        <begin position="35"/>
        <end position="288"/>
    </location>
</feature>
<evidence type="ECO:0000313" key="2">
    <source>
        <dbReference type="EMBL" id="TXK65631.1"/>
    </source>
</evidence>
<dbReference type="Proteomes" id="UP000321248">
    <property type="component" value="Unassembled WGS sequence"/>
</dbReference>
<dbReference type="EMBL" id="VRTS01000001">
    <property type="protein sequence ID" value="TXK65631.1"/>
    <property type="molecule type" value="Genomic_DNA"/>
</dbReference>
<dbReference type="OrthoDB" id="5792173at2"/>
<evidence type="ECO:0000313" key="3">
    <source>
        <dbReference type="Proteomes" id="UP000321248"/>
    </source>
</evidence>
<organism evidence="2 3">
    <name type="scientific">Alkalisalibacterium limincola</name>
    <dbReference type="NCBI Taxonomy" id="2699169"/>
    <lineage>
        <taxon>Bacteria</taxon>
        <taxon>Pseudomonadati</taxon>
        <taxon>Pseudomonadota</taxon>
        <taxon>Gammaproteobacteria</taxon>
        <taxon>Lysobacterales</taxon>
        <taxon>Lysobacteraceae</taxon>
        <taxon>Alkalisalibacterium</taxon>
    </lineage>
</organism>
<dbReference type="Pfam" id="PF12974">
    <property type="entry name" value="Phosphonate-bd"/>
    <property type="match status" value="1"/>
</dbReference>
<comment type="caution">
    <text evidence="2">The sequence shown here is derived from an EMBL/GenBank/DDBJ whole genome shotgun (WGS) entry which is preliminary data.</text>
</comment>
<keyword evidence="1" id="KW-0732">Signal</keyword>
<protein>
    <submittedName>
        <fullName evidence="2">Phosphate/phosphite/phosphonate ABC transporter substrate-binding protein</fullName>
    </submittedName>
</protein>
<reference evidence="2 3" key="1">
    <citation type="submission" date="2019-08" db="EMBL/GenBank/DDBJ databases">
        <authorList>
            <person name="Karlyshev A.V."/>
        </authorList>
    </citation>
    <scope>NUCLEOTIDE SEQUENCE [LARGE SCALE GENOMIC DNA]</scope>
    <source>
        <strain evidence="2 3">Alg18-2.2</strain>
    </source>
</reference>